<evidence type="ECO:0000256" key="1">
    <source>
        <dbReference type="SAM" id="SignalP"/>
    </source>
</evidence>
<evidence type="ECO:0000259" key="2">
    <source>
        <dbReference type="PROSITE" id="PS50041"/>
    </source>
</evidence>
<reference evidence="4" key="1">
    <citation type="submission" date="2025-08" db="UniProtKB">
        <authorList>
            <consortium name="RefSeq"/>
        </authorList>
    </citation>
    <scope>IDENTIFICATION</scope>
    <source>
        <tissue evidence="4">Testes</tissue>
    </source>
</reference>
<gene>
    <name evidence="4" type="primary">LOC102809643</name>
</gene>
<dbReference type="PROSITE" id="PS51257">
    <property type="entry name" value="PROKAR_LIPOPROTEIN"/>
    <property type="match status" value="1"/>
</dbReference>
<proteinExistence type="predicted"/>
<dbReference type="CDD" id="cd00037">
    <property type="entry name" value="CLECT"/>
    <property type="match status" value="1"/>
</dbReference>
<keyword evidence="3" id="KW-1185">Reference proteome</keyword>
<dbReference type="InterPro" id="IPR016187">
    <property type="entry name" value="CTDL_fold"/>
</dbReference>
<dbReference type="PROSITE" id="PS50041">
    <property type="entry name" value="C_TYPE_LECTIN_2"/>
    <property type="match status" value="1"/>
</dbReference>
<dbReference type="SMART" id="SM00034">
    <property type="entry name" value="CLECT"/>
    <property type="match status" value="1"/>
</dbReference>
<feature type="domain" description="C-type lectin" evidence="2">
    <location>
        <begin position="34"/>
        <end position="145"/>
    </location>
</feature>
<sequence length="160" mass="18166">MKYPIVAFLLSLFFVAACAYVEHSIISHTTPVEYHFFQDEITWHEAQTHCKSIGGDLVRIYDQATNDLIIAHIIASDIGANIDSGFWIGYNDQKVEGTFEWVSGFVCPYENWGAGEPNNNENLDPSGQDCVQLRKDTTQWDDEYCGEIRDKAFICEVEVC</sequence>
<keyword evidence="1" id="KW-0732">Signal</keyword>
<evidence type="ECO:0000313" key="4">
    <source>
        <dbReference type="RefSeq" id="XP_006817658.1"/>
    </source>
</evidence>
<dbReference type="GeneID" id="102809643"/>
<dbReference type="Gene3D" id="3.10.100.10">
    <property type="entry name" value="Mannose-Binding Protein A, subunit A"/>
    <property type="match status" value="1"/>
</dbReference>
<feature type="signal peptide" evidence="1">
    <location>
        <begin position="1"/>
        <end position="19"/>
    </location>
</feature>
<name>A0ABM0MCB7_SACKO</name>
<dbReference type="Proteomes" id="UP000694865">
    <property type="component" value="Unplaced"/>
</dbReference>
<accession>A0ABM0MCB7</accession>
<dbReference type="RefSeq" id="XP_006817658.1">
    <property type="nucleotide sequence ID" value="XM_006817595.1"/>
</dbReference>
<dbReference type="InterPro" id="IPR016186">
    <property type="entry name" value="C-type_lectin-like/link_sf"/>
</dbReference>
<evidence type="ECO:0000313" key="3">
    <source>
        <dbReference type="Proteomes" id="UP000694865"/>
    </source>
</evidence>
<dbReference type="PANTHER" id="PTHR22803">
    <property type="entry name" value="MANNOSE, PHOSPHOLIPASE, LECTIN RECEPTOR RELATED"/>
    <property type="match status" value="1"/>
</dbReference>
<feature type="chain" id="PRO_5047236597" evidence="1">
    <location>
        <begin position="20"/>
        <end position="160"/>
    </location>
</feature>
<dbReference type="Pfam" id="PF00059">
    <property type="entry name" value="Lectin_C"/>
    <property type="match status" value="1"/>
</dbReference>
<dbReference type="InterPro" id="IPR050111">
    <property type="entry name" value="C-type_lectin/snaclec_domain"/>
</dbReference>
<dbReference type="SUPFAM" id="SSF56436">
    <property type="entry name" value="C-type lectin-like"/>
    <property type="match status" value="1"/>
</dbReference>
<protein>
    <submittedName>
        <fullName evidence="4">Low affinity immunoglobulin epsilon Fc receptor-like isoform X1</fullName>
    </submittedName>
</protein>
<organism evidence="3 4">
    <name type="scientific">Saccoglossus kowalevskii</name>
    <name type="common">Acorn worm</name>
    <dbReference type="NCBI Taxonomy" id="10224"/>
    <lineage>
        <taxon>Eukaryota</taxon>
        <taxon>Metazoa</taxon>
        <taxon>Hemichordata</taxon>
        <taxon>Enteropneusta</taxon>
        <taxon>Harrimaniidae</taxon>
        <taxon>Saccoglossus</taxon>
    </lineage>
</organism>
<dbReference type="InterPro" id="IPR001304">
    <property type="entry name" value="C-type_lectin-like"/>
</dbReference>